<comment type="similarity">
    <text evidence="1 3">Belongs to the short-chain dehydrogenases/reductases (SDR) family.</text>
</comment>
<proteinExistence type="inferred from homology"/>
<dbReference type="EMBL" id="CAUWAG010000012">
    <property type="protein sequence ID" value="CAJ2509068.1"/>
    <property type="molecule type" value="Genomic_DNA"/>
</dbReference>
<dbReference type="InterPro" id="IPR051911">
    <property type="entry name" value="SDR_oxidoreductase"/>
</dbReference>
<keyword evidence="4" id="KW-0732">Signal</keyword>
<evidence type="ECO:0000256" key="3">
    <source>
        <dbReference type="RuleBase" id="RU000363"/>
    </source>
</evidence>
<dbReference type="PANTHER" id="PTHR43976:SF16">
    <property type="entry name" value="SHORT-CHAIN DEHYDROGENASE_REDUCTASE FAMILY PROTEIN"/>
    <property type="match status" value="1"/>
</dbReference>
<sequence length="282" mass="29913">MSSPVWFITGASNGFGLILCLRALRAKHQVVGTVRNRSKAADAVKQIESAGGRVVEMDLTVSQASIFEKVQGVGQIDYLVNNAGYSVLGALEQHGEQEAQHQVQTNFFGPVFVMQAALPGMRQRKTGTIVNVTSIAAKDPLPASALYAGTKAALEATSESLAKEVASFGISVLIVEPGAFRTNFLTAMQKSSGPLPDDYKDTAVGQSLAKFDQMSGRQAGDPVRGVERIFEAVTGEGLAGQLKGKVLRLVLGSDALERMKNSNAKFVSDFTLGETVALSTDF</sequence>
<dbReference type="AlphaFoldDB" id="A0AAI8VQ69"/>
<evidence type="ECO:0000256" key="2">
    <source>
        <dbReference type="ARBA" id="ARBA00023002"/>
    </source>
</evidence>
<dbReference type="Gene3D" id="3.40.50.720">
    <property type="entry name" value="NAD(P)-binding Rossmann-like Domain"/>
    <property type="match status" value="1"/>
</dbReference>
<dbReference type="GO" id="GO:0016491">
    <property type="term" value="F:oxidoreductase activity"/>
    <property type="evidence" value="ECO:0007669"/>
    <property type="project" value="UniProtKB-KW"/>
</dbReference>
<reference evidence="5" key="1">
    <citation type="submission" date="2023-10" db="EMBL/GenBank/DDBJ databases">
        <authorList>
            <person name="Hackl T."/>
        </authorList>
    </citation>
    <scope>NUCLEOTIDE SEQUENCE</scope>
</reference>
<gene>
    <name evidence="5" type="ORF">KHLLAP_LOCUS9536</name>
</gene>
<dbReference type="Proteomes" id="UP001295740">
    <property type="component" value="Unassembled WGS sequence"/>
</dbReference>
<evidence type="ECO:0000256" key="4">
    <source>
        <dbReference type="SAM" id="SignalP"/>
    </source>
</evidence>
<protein>
    <submittedName>
        <fullName evidence="5">Uu.00g140940.m01.CDS01</fullName>
    </submittedName>
</protein>
<keyword evidence="2" id="KW-0560">Oxidoreductase</keyword>
<dbReference type="PANTHER" id="PTHR43976">
    <property type="entry name" value="SHORT CHAIN DEHYDROGENASE"/>
    <property type="match status" value="1"/>
</dbReference>
<evidence type="ECO:0000313" key="5">
    <source>
        <dbReference type="EMBL" id="CAJ2509068.1"/>
    </source>
</evidence>
<dbReference type="PRINTS" id="PR00080">
    <property type="entry name" value="SDRFAMILY"/>
</dbReference>
<comment type="caution">
    <text evidence="5">The sequence shown here is derived from an EMBL/GenBank/DDBJ whole genome shotgun (WGS) entry which is preliminary data.</text>
</comment>
<dbReference type="SUPFAM" id="SSF51735">
    <property type="entry name" value="NAD(P)-binding Rossmann-fold domains"/>
    <property type="match status" value="1"/>
</dbReference>
<dbReference type="Pfam" id="PF00106">
    <property type="entry name" value="adh_short"/>
    <property type="match status" value="1"/>
</dbReference>
<feature type="chain" id="PRO_5042467273" evidence="4">
    <location>
        <begin position="17"/>
        <end position="282"/>
    </location>
</feature>
<dbReference type="PRINTS" id="PR00081">
    <property type="entry name" value="GDHRDH"/>
</dbReference>
<evidence type="ECO:0000256" key="1">
    <source>
        <dbReference type="ARBA" id="ARBA00006484"/>
    </source>
</evidence>
<organism evidence="5 6">
    <name type="scientific">Anthostomella pinea</name>
    <dbReference type="NCBI Taxonomy" id="933095"/>
    <lineage>
        <taxon>Eukaryota</taxon>
        <taxon>Fungi</taxon>
        <taxon>Dikarya</taxon>
        <taxon>Ascomycota</taxon>
        <taxon>Pezizomycotina</taxon>
        <taxon>Sordariomycetes</taxon>
        <taxon>Xylariomycetidae</taxon>
        <taxon>Xylariales</taxon>
        <taxon>Xylariaceae</taxon>
        <taxon>Anthostomella</taxon>
    </lineage>
</organism>
<accession>A0AAI8VQ69</accession>
<dbReference type="InterPro" id="IPR002347">
    <property type="entry name" value="SDR_fam"/>
</dbReference>
<dbReference type="InterPro" id="IPR036291">
    <property type="entry name" value="NAD(P)-bd_dom_sf"/>
</dbReference>
<feature type="signal peptide" evidence="4">
    <location>
        <begin position="1"/>
        <end position="16"/>
    </location>
</feature>
<evidence type="ECO:0000313" key="6">
    <source>
        <dbReference type="Proteomes" id="UP001295740"/>
    </source>
</evidence>
<keyword evidence="6" id="KW-1185">Reference proteome</keyword>
<name>A0AAI8VQ69_9PEZI</name>